<dbReference type="Proteomes" id="UP001479290">
    <property type="component" value="Unassembled WGS sequence"/>
</dbReference>
<proteinExistence type="predicted"/>
<comment type="caution">
    <text evidence="1">The sequence shown here is derived from an EMBL/GenBank/DDBJ whole genome shotgun (WGS) entry which is preliminary data.</text>
</comment>
<accession>A0AAW1Z0V9</accession>
<keyword evidence="2" id="KW-1185">Reference proteome</keyword>
<feature type="non-terminal residue" evidence="1">
    <location>
        <position position="1"/>
    </location>
</feature>
<gene>
    <name evidence="1" type="ORF">ABG768_016023</name>
</gene>
<sequence>TEWLLFSLCATRIQLIPSLVHPASSQRLYRIKLILSRVDPVSSQRAVMQIQMILRQLK</sequence>
<evidence type="ECO:0000313" key="2">
    <source>
        <dbReference type="Proteomes" id="UP001479290"/>
    </source>
</evidence>
<organism evidence="1 2">
    <name type="scientific">Culter alburnus</name>
    <name type="common">Topmouth culter</name>
    <dbReference type="NCBI Taxonomy" id="194366"/>
    <lineage>
        <taxon>Eukaryota</taxon>
        <taxon>Metazoa</taxon>
        <taxon>Chordata</taxon>
        <taxon>Craniata</taxon>
        <taxon>Vertebrata</taxon>
        <taxon>Euteleostomi</taxon>
        <taxon>Actinopterygii</taxon>
        <taxon>Neopterygii</taxon>
        <taxon>Teleostei</taxon>
        <taxon>Ostariophysi</taxon>
        <taxon>Cypriniformes</taxon>
        <taxon>Xenocyprididae</taxon>
        <taxon>Xenocypridinae</taxon>
        <taxon>Culter</taxon>
    </lineage>
</organism>
<feature type="non-terminal residue" evidence="1">
    <location>
        <position position="58"/>
    </location>
</feature>
<dbReference type="EMBL" id="JAWDJR010000022">
    <property type="protein sequence ID" value="KAK9953906.1"/>
    <property type="molecule type" value="Genomic_DNA"/>
</dbReference>
<evidence type="ECO:0000313" key="1">
    <source>
        <dbReference type="EMBL" id="KAK9953906.1"/>
    </source>
</evidence>
<reference evidence="1 2" key="1">
    <citation type="submission" date="2024-05" db="EMBL/GenBank/DDBJ databases">
        <title>A high-quality chromosomal-level genome assembly of Topmouth culter (Culter alburnus).</title>
        <authorList>
            <person name="Zhao H."/>
        </authorList>
    </citation>
    <scope>NUCLEOTIDE SEQUENCE [LARGE SCALE GENOMIC DNA]</scope>
    <source>
        <strain evidence="1">CATC2023</strain>
        <tissue evidence="1">Muscle</tissue>
    </source>
</reference>
<dbReference type="AlphaFoldDB" id="A0AAW1Z0V9"/>
<name>A0AAW1Z0V9_CULAL</name>
<protein>
    <submittedName>
        <fullName evidence="1">Uncharacterized protein</fullName>
    </submittedName>
</protein>